<gene>
    <name evidence="9" type="ORF">LA5096_03081</name>
</gene>
<evidence type="ECO:0000256" key="6">
    <source>
        <dbReference type="ARBA" id="ARBA00023136"/>
    </source>
</evidence>
<keyword evidence="3" id="KW-1003">Cell membrane</keyword>
<dbReference type="Pfam" id="PF04290">
    <property type="entry name" value="DctQ"/>
    <property type="match status" value="1"/>
</dbReference>
<dbReference type="GeneID" id="97670444"/>
<evidence type="ECO:0000256" key="1">
    <source>
        <dbReference type="ARBA" id="ARBA00004651"/>
    </source>
</evidence>
<evidence type="ECO:0000313" key="9">
    <source>
        <dbReference type="EMBL" id="CTQ71858.1"/>
    </source>
</evidence>
<name>A0A0M7A9S9_9HYPH</name>
<dbReference type="RefSeq" id="WP_055114056.1">
    <property type="nucleotide sequence ID" value="NZ_CXWA01000001.1"/>
</dbReference>
<dbReference type="Proteomes" id="UP000049983">
    <property type="component" value="Unassembled WGS sequence"/>
</dbReference>
<feature type="transmembrane region" description="Helical" evidence="7">
    <location>
        <begin position="210"/>
        <end position="231"/>
    </location>
</feature>
<evidence type="ECO:0000256" key="3">
    <source>
        <dbReference type="ARBA" id="ARBA00022475"/>
    </source>
</evidence>
<dbReference type="InterPro" id="IPR055348">
    <property type="entry name" value="DctQ"/>
</dbReference>
<dbReference type="EMBL" id="CXWC01000010">
    <property type="protein sequence ID" value="CTQ71858.1"/>
    <property type="molecule type" value="Genomic_DNA"/>
</dbReference>
<feature type="transmembrane region" description="Helical" evidence="7">
    <location>
        <begin position="296"/>
        <end position="324"/>
    </location>
</feature>
<feature type="transmembrane region" description="Helical" evidence="7">
    <location>
        <begin position="156"/>
        <end position="176"/>
    </location>
</feature>
<dbReference type="STRING" id="311410.LA5095_01827"/>
<evidence type="ECO:0000313" key="10">
    <source>
        <dbReference type="Proteomes" id="UP000049983"/>
    </source>
</evidence>
<feature type="transmembrane region" description="Helical" evidence="7">
    <location>
        <begin position="112"/>
        <end position="136"/>
    </location>
</feature>
<evidence type="ECO:0000256" key="4">
    <source>
        <dbReference type="ARBA" id="ARBA00022692"/>
    </source>
</evidence>
<evidence type="ECO:0000259" key="8">
    <source>
        <dbReference type="Pfam" id="PF04290"/>
    </source>
</evidence>
<comment type="caution">
    <text evidence="7">Lacks conserved residue(s) required for the propagation of feature annotation.</text>
</comment>
<feature type="domain" description="Tripartite ATP-independent periplasmic transporters DctQ component" evidence="8">
    <location>
        <begin position="196"/>
        <end position="326"/>
    </location>
</feature>
<proteinExistence type="inferred from homology"/>
<comment type="similarity">
    <text evidence="7">Belongs to the TRAP transporter small permease family.</text>
</comment>
<feature type="transmembrane region" description="Helical" evidence="7">
    <location>
        <begin position="30"/>
        <end position="51"/>
    </location>
</feature>
<feature type="transmembrane region" description="Helical" evidence="7">
    <location>
        <begin position="183"/>
        <end position="204"/>
    </location>
</feature>
<feature type="transmembrane region" description="Helical" evidence="7">
    <location>
        <begin position="252"/>
        <end position="276"/>
    </location>
</feature>
<keyword evidence="7" id="KW-0997">Cell inner membrane</keyword>
<reference evidence="10" key="1">
    <citation type="submission" date="2015-07" db="EMBL/GenBank/DDBJ databases">
        <authorList>
            <person name="Rodrigo-Torres Lidia"/>
            <person name="Arahal R.David."/>
        </authorList>
    </citation>
    <scope>NUCLEOTIDE SEQUENCE [LARGE SCALE GENOMIC DNA]</scope>
    <source>
        <strain evidence="10">CECT 5096</strain>
    </source>
</reference>
<feature type="transmembrane region" description="Helical" evidence="7">
    <location>
        <begin position="71"/>
        <end position="92"/>
    </location>
</feature>
<evidence type="ECO:0000256" key="5">
    <source>
        <dbReference type="ARBA" id="ARBA00022989"/>
    </source>
</evidence>
<evidence type="ECO:0000256" key="7">
    <source>
        <dbReference type="RuleBase" id="RU369079"/>
    </source>
</evidence>
<dbReference type="GO" id="GO:0005886">
    <property type="term" value="C:plasma membrane"/>
    <property type="evidence" value="ECO:0007669"/>
    <property type="project" value="UniProtKB-SubCell"/>
</dbReference>
<dbReference type="OrthoDB" id="9794346at2"/>
<dbReference type="GO" id="GO:0022857">
    <property type="term" value="F:transmembrane transporter activity"/>
    <property type="evidence" value="ECO:0007669"/>
    <property type="project" value="UniProtKB-UniRule"/>
</dbReference>
<keyword evidence="4 7" id="KW-0812">Transmembrane</keyword>
<accession>A0A0M7A9S9</accession>
<keyword evidence="10" id="KW-1185">Reference proteome</keyword>
<sequence length="345" mass="38011">MTALDTVQDGSPAMKPGDTINPDGARIFRLFGWIILAVMAAFLLNNYLTYWQNLPGINPIFGGPANGSLPILWSWLQLAIYAAFVLWAIAYVMRNQNTLRQDSERINNLNTFLIRAAFFSVLIVGLVDSAISFMRIEELLPSLVGQELADDLGRSRFRGAYVHMPLIGLSVVLAAVTRGVLGFPWLALLVVVAELLIVIGRFVFSYEQAFLADLVRFWYAALFLFASAYTLREEGHVRVDVFYAGMATKTKGYVNAVGSVILGMSLCAVILIIGMGGKQNIINSPILSYEVTQAGFGLYVKYLMAGFLGVFAVTMMIQFVAYFLDAIADIRGEPGGRDHENHPVN</sequence>
<comment type="subcellular location">
    <subcellularLocation>
        <location evidence="7">Cell inner membrane</location>
        <topology evidence="7">Multi-pass membrane protein</topology>
    </subcellularLocation>
    <subcellularLocation>
        <location evidence="1">Cell membrane</location>
        <topology evidence="1">Multi-pass membrane protein</topology>
    </subcellularLocation>
</comment>
<keyword evidence="5 7" id="KW-1133">Transmembrane helix</keyword>
<keyword evidence="2 7" id="KW-0813">Transport</keyword>
<organism evidence="9 10">
    <name type="scientific">Roseibium album</name>
    <dbReference type="NCBI Taxonomy" id="311410"/>
    <lineage>
        <taxon>Bacteria</taxon>
        <taxon>Pseudomonadati</taxon>
        <taxon>Pseudomonadota</taxon>
        <taxon>Alphaproteobacteria</taxon>
        <taxon>Hyphomicrobiales</taxon>
        <taxon>Stappiaceae</taxon>
        <taxon>Roseibium</taxon>
    </lineage>
</organism>
<evidence type="ECO:0000256" key="2">
    <source>
        <dbReference type="ARBA" id="ARBA00022448"/>
    </source>
</evidence>
<comment type="subunit">
    <text evidence="7">The complex comprises the extracytoplasmic solute receptor protein and the two transmembrane proteins.</text>
</comment>
<comment type="function">
    <text evidence="7">Part of the tripartite ATP-independent periplasmic (TRAP) transport system.</text>
</comment>
<protein>
    <recommendedName>
        <fullName evidence="7">TRAP transporter small permease protein</fullName>
    </recommendedName>
</protein>
<dbReference type="AlphaFoldDB" id="A0A0M7A9S9"/>
<keyword evidence="6 7" id="KW-0472">Membrane</keyword>